<evidence type="ECO:0000256" key="1">
    <source>
        <dbReference type="ARBA" id="ARBA00022670"/>
    </source>
</evidence>
<gene>
    <name evidence="8" type="ORF">DF185_11725</name>
</gene>
<dbReference type="Proteomes" id="UP000248079">
    <property type="component" value="Unassembled WGS sequence"/>
</dbReference>
<protein>
    <recommendedName>
        <fullName evidence="4">Isoaspartyl peptidase</fullName>
    </recommendedName>
</protein>
<dbReference type="GO" id="GO:0016811">
    <property type="term" value="F:hydrolase activity, acting on carbon-nitrogen (but not peptide) bonds, in linear amides"/>
    <property type="evidence" value="ECO:0007669"/>
    <property type="project" value="UniProtKB-ARBA"/>
</dbReference>
<keyword evidence="2" id="KW-0378">Hydrolase</keyword>
<evidence type="ECO:0000256" key="2">
    <source>
        <dbReference type="ARBA" id="ARBA00022801"/>
    </source>
</evidence>
<keyword evidence="9" id="KW-1185">Reference proteome</keyword>
<dbReference type="PANTHER" id="PTHR10188">
    <property type="entry name" value="L-ASPARAGINASE"/>
    <property type="match status" value="1"/>
</dbReference>
<proteinExistence type="predicted"/>
<feature type="binding site" evidence="6">
    <location>
        <begin position="226"/>
        <end position="229"/>
    </location>
    <ligand>
        <name>substrate</name>
    </ligand>
</feature>
<dbReference type="InterPro" id="IPR029055">
    <property type="entry name" value="Ntn_hydrolases_N"/>
</dbReference>
<sequence length="330" mass="35706">MKNLNLLLSALLSIFIISCNNPTKEPTQLEYALCIHGGAGTILKKNMSAEREKEYFNKLDEALSIGDSVLKNGGSALDAVELTIHVLENSPLFNAGKGSVFTHSGKNELDASIMWGKDLNAGAVAGVGNIKNPISAARKVMENSEHVMLSGKGASIFAEQEGLTIVDSSYFFTESRWNYLQQILNKEREMKKTDRHGTVGCVALDKEGNLAAGTSTGGMTNKRFGRIGDSPIIGAGTYANNKTCAVSCTGHGEYFIRLGIARDIASLMEYQNLSLDDATNIVLDKLNQINGLGGFVALDKYGNPAMKMNTSGMYRGYVNSKGVKEKYMYK</sequence>
<evidence type="ECO:0000256" key="7">
    <source>
        <dbReference type="PIRSR" id="PIRSR600246-3"/>
    </source>
</evidence>
<dbReference type="CDD" id="cd04701">
    <property type="entry name" value="Asparaginase_2"/>
    <property type="match status" value="1"/>
</dbReference>
<dbReference type="Pfam" id="PF01112">
    <property type="entry name" value="Asparaginase_2"/>
    <property type="match status" value="1"/>
</dbReference>
<keyword evidence="1" id="KW-0645">Protease</keyword>
<feature type="binding site" evidence="6">
    <location>
        <begin position="249"/>
        <end position="252"/>
    </location>
    <ligand>
        <name>substrate</name>
    </ligand>
</feature>
<dbReference type="Gene3D" id="3.60.20.30">
    <property type="entry name" value="(Glycosyl)asparaginase"/>
    <property type="match status" value="1"/>
</dbReference>
<dbReference type="GO" id="GO:0006508">
    <property type="term" value="P:proteolysis"/>
    <property type="evidence" value="ECO:0007669"/>
    <property type="project" value="UniProtKB-KW"/>
</dbReference>
<keyword evidence="3" id="KW-0068">Autocatalytic cleavage</keyword>
<dbReference type="OrthoDB" id="9780217at2"/>
<evidence type="ECO:0000313" key="8">
    <source>
        <dbReference type="EMBL" id="PXY01304.1"/>
    </source>
</evidence>
<evidence type="ECO:0000256" key="6">
    <source>
        <dbReference type="PIRSR" id="PIRSR600246-2"/>
    </source>
</evidence>
<evidence type="ECO:0000313" key="9">
    <source>
        <dbReference type="Proteomes" id="UP000248079"/>
    </source>
</evidence>
<dbReference type="EMBL" id="QFLI01000004">
    <property type="protein sequence ID" value="PXY01304.1"/>
    <property type="molecule type" value="Genomic_DNA"/>
</dbReference>
<reference evidence="8 9" key="1">
    <citation type="submission" date="2018-05" db="EMBL/GenBank/DDBJ databases">
        <title>Marinifilum breve JC075T sp. nov., a marine bacterium isolated from Yongle Blue Hole in the South China Sea.</title>
        <authorList>
            <person name="Fu T."/>
        </authorList>
    </citation>
    <scope>NUCLEOTIDE SEQUENCE [LARGE SCALE GENOMIC DNA]</scope>
    <source>
        <strain evidence="8 9">JC075</strain>
    </source>
</reference>
<evidence type="ECO:0000256" key="3">
    <source>
        <dbReference type="ARBA" id="ARBA00022813"/>
    </source>
</evidence>
<name>A0A2V4ABD5_9BACT</name>
<feature type="site" description="Cleavage; by autolysis" evidence="7">
    <location>
        <begin position="197"/>
        <end position="198"/>
    </location>
</feature>
<dbReference type="FunFam" id="3.60.20.30:FF:000001">
    <property type="entry name" value="Isoaspartyl peptidase/L-asparaginase"/>
    <property type="match status" value="1"/>
</dbReference>
<feature type="active site" description="Nucleophile" evidence="5">
    <location>
        <position position="198"/>
    </location>
</feature>
<dbReference type="RefSeq" id="WP_110360933.1">
    <property type="nucleotide sequence ID" value="NZ_QFLI01000004.1"/>
</dbReference>
<evidence type="ECO:0000256" key="5">
    <source>
        <dbReference type="PIRSR" id="PIRSR600246-1"/>
    </source>
</evidence>
<dbReference type="GO" id="GO:0008233">
    <property type="term" value="F:peptidase activity"/>
    <property type="evidence" value="ECO:0007669"/>
    <property type="project" value="UniProtKB-KW"/>
</dbReference>
<dbReference type="PROSITE" id="PS51257">
    <property type="entry name" value="PROKAR_LIPOPROTEIN"/>
    <property type="match status" value="1"/>
</dbReference>
<dbReference type="InterPro" id="IPR000246">
    <property type="entry name" value="Peptidase_T2"/>
</dbReference>
<evidence type="ECO:0000256" key="4">
    <source>
        <dbReference type="ARBA" id="ARBA00069124"/>
    </source>
</evidence>
<dbReference type="PANTHER" id="PTHR10188:SF6">
    <property type="entry name" value="N(4)-(BETA-N-ACETYLGLUCOSAMINYL)-L-ASPARAGINASE"/>
    <property type="match status" value="1"/>
</dbReference>
<dbReference type="SUPFAM" id="SSF56235">
    <property type="entry name" value="N-terminal nucleophile aminohydrolases (Ntn hydrolases)"/>
    <property type="match status" value="1"/>
</dbReference>
<organism evidence="8 9">
    <name type="scientific">Marinifilum breve</name>
    <dbReference type="NCBI Taxonomy" id="2184082"/>
    <lineage>
        <taxon>Bacteria</taxon>
        <taxon>Pseudomonadati</taxon>
        <taxon>Bacteroidota</taxon>
        <taxon>Bacteroidia</taxon>
        <taxon>Marinilabiliales</taxon>
        <taxon>Marinifilaceae</taxon>
    </lineage>
</organism>
<dbReference type="AlphaFoldDB" id="A0A2V4ABD5"/>
<comment type="caution">
    <text evidence="8">The sequence shown here is derived from an EMBL/GenBank/DDBJ whole genome shotgun (WGS) entry which is preliminary data.</text>
</comment>
<accession>A0A2V4ABD5</accession>